<feature type="transmembrane region" description="Helical" evidence="8">
    <location>
        <begin position="15"/>
        <end position="41"/>
    </location>
</feature>
<feature type="transmembrane region" description="Helical" evidence="8">
    <location>
        <begin position="203"/>
        <end position="221"/>
    </location>
</feature>
<feature type="transmembrane region" description="Helical" evidence="8">
    <location>
        <begin position="108"/>
        <end position="129"/>
    </location>
</feature>
<dbReference type="EMBL" id="CP117826">
    <property type="protein sequence ID" value="XCC62000.1"/>
    <property type="molecule type" value="Genomic_DNA"/>
</dbReference>
<dbReference type="PANTHER" id="PTHR42718:SF9">
    <property type="entry name" value="MAJOR FACILITATOR SUPERFAMILY MULTIDRUG TRANSPORTER MFSC"/>
    <property type="match status" value="1"/>
</dbReference>
<dbReference type="InterPro" id="IPR020846">
    <property type="entry name" value="MFS_dom"/>
</dbReference>
<organism evidence="10">
    <name type="scientific">Christensenella massiliensis</name>
    <dbReference type="NCBI Taxonomy" id="1805714"/>
    <lineage>
        <taxon>Bacteria</taxon>
        <taxon>Bacillati</taxon>
        <taxon>Bacillota</taxon>
        <taxon>Clostridia</taxon>
        <taxon>Christensenellales</taxon>
        <taxon>Christensenellaceae</taxon>
        <taxon>Christensenella</taxon>
    </lineage>
</organism>
<feature type="transmembrane region" description="Helical" evidence="8">
    <location>
        <begin position="449"/>
        <end position="469"/>
    </location>
</feature>
<dbReference type="InterPro" id="IPR011701">
    <property type="entry name" value="MFS"/>
</dbReference>
<keyword evidence="4" id="KW-1003">Cell membrane</keyword>
<keyword evidence="3" id="KW-0813">Transport</keyword>
<evidence type="ECO:0000256" key="4">
    <source>
        <dbReference type="ARBA" id="ARBA00022475"/>
    </source>
</evidence>
<keyword evidence="7 8" id="KW-0472">Membrane</keyword>
<evidence type="ECO:0000256" key="2">
    <source>
        <dbReference type="ARBA" id="ARBA00008537"/>
    </source>
</evidence>
<feature type="transmembrane region" description="Helical" evidence="8">
    <location>
        <begin position="306"/>
        <end position="325"/>
    </location>
</feature>
<evidence type="ECO:0000256" key="5">
    <source>
        <dbReference type="ARBA" id="ARBA00022692"/>
    </source>
</evidence>
<comment type="subcellular location">
    <subcellularLocation>
        <location evidence="1">Cell membrane</location>
        <topology evidence="1">Multi-pass membrane protein</topology>
    </subcellularLocation>
</comment>
<feature type="transmembrane region" description="Helical" evidence="8">
    <location>
        <begin position="83"/>
        <end position="102"/>
    </location>
</feature>
<feature type="transmembrane region" description="Helical" evidence="8">
    <location>
        <begin position="169"/>
        <end position="191"/>
    </location>
</feature>
<dbReference type="InterPro" id="IPR004638">
    <property type="entry name" value="EmrB-like"/>
</dbReference>
<feature type="transmembrane region" description="Helical" evidence="8">
    <location>
        <begin position="233"/>
        <end position="250"/>
    </location>
</feature>
<dbReference type="InterPro" id="IPR036259">
    <property type="entry name" value="MFS_trans_sf"/>
</dbReference>
<accession>A0AAU8A886</accession>
<feature type="transmembrane region" description="Helical" evidence="8">
    <location>
        <begin position="406"/>
        <end position="429"/>
    </location>
</feature>
<protein>
    <submittedName>
        <fullName evidence="10">MFS transporter</fullName>
    </submittedName>
</protein>
<dbReference type="RefSeq" id="WP_353423314.1">
    <property type="nucleotide sequence ID" value="NZ_CP117826.1"/>
</dbReference>
<evidence type="ECO:0000256" key="6">
    <source>
        <dbReference type="ARBA" id="ARBA00022989"/>
    </source>
</evidence>
<dbReference type="PROSITE" id="PS50850">
    <property type="entry name" value="MFS"/>
    <property type="match status" value="1"/>
</dbReference>
<gene>
    <name evidence="10" type="ORF">PUP29_10780</name>
</gene>
<dbReference type="AlphaFoldDB" id="A0AAU8A886"/>
<keyword evidence="6 8" id="KW-1133">Transmembrane helix</keyword>
<comment type="similarity">
    <text evidence="2">Belongs to the major facilitator superfamily. EmrB family.</text>
</comment>
<feature type="transmembrane region" description="Helical" evidence="8">
    <location>
        <begin position="362"/>
        <end position="385"/>
    </location>
</feature>
<dbReference type="SUPFAM" id="SSF103473">
    <property type="entry name" value="MFS general substrate transporter"/>
    <property type="match status" value="1"/>
</dbReference>
<reference evidence="10" key="1">
    <citation type="submission" date="2023-02" db="EMBL/GenBank/DDBJ databases">
        <title>Gut commensal Christensenella minuta modulates host metabolism via a new class of secondary bile acids.</title>
        <authorList>
            <person name="Liu C."/>
        </authorList>
    </citation>
    <scope>NUCLEOTIDE SEQUENCE</scope>
    <source>
        <strain evidence="10">CA70</strain>
    </source>
</reference>
<evidence type="ECO:0000256" key="1">
    <source>
        <dbReference type="ARBA" id="ARBA00004651"/>
    </source>
</evidence>
<feature type="transmembrane region" description="Helical" evidence="8">
    <location>
        <begin position="332"/>
        <end position="350"/>
    </location>
</feature>
<evidence type="ECO:0000256" key="8">
    <source>
        <dbReference type="SAM" id="Phobius"/>
    </source>
</evidence>
<dbReference type="GO" id="GO:0005886">
    <property type="term" value="C:plasma membrane"/>
    <property type="evidence" value="ECO:0007669"/>
    <property type="project" value="UniProtKB-SubCell"/>
</dbReference>
<dbReference type="Gene3D" id="1.20.1720.10">
    <property type="entry name" value="Multidrug resistance protein D"/>
    <property type="match status" value="1"/>
</dbReference>
<feature type="transmembrane region" description="Helical" evidence="8">
    <location>
        <begin position="53"/>
        <end position="71"/>
    </location>
</feature>
<name>A0AAU8A886_9FIRM</name>
<evidence type="ECO:0000313" key="10">
    <source>
        <dbReference type="EMBL" id="XCC62000.1"/>
    </source>
</evidence>
<feature type="transmembrane region" description="Helical" evidence="8">
    <location>
        <begin position="141"/>
        <end position="163"/>
    </location>
</feature>
<dbReference type="PRINTS" id="PR01036">
    <property type="entry name" value="TCRTETB"/>
</dbReference>
<evidence type="ECO:0000256" key="7">
    <source>
        <dbReference type="ARBA" id="ARBA00023136"/>
    </source>
</evidence>
<evidence type="ECO:0000256" key="3">
    <source>
        <dbReference type="ARBA" id="ARBA00022448"/>
    </source>
</evidence>
<dbReference type="NCBIfam" id="TIGR00711">
    <property type="entry name" value="efflux_EmrB"/>
    <property type="match status" value="1"/>
</dbReference>
<dbReference type="Pfam" id="PF07690">
    <property type="entry name" value="MFS_1"/>
    <property type="match status" value="1"/>
</dbReference>
<dbReference type="GO" id="GO:0022857">
    <property type="term" value="F:transmembrane transporter activity"/>
    <property type="evidence" value="ECO:0007669"/>
    <property type="project" value="InterPro"/>
</dbReference>
<sequence length="481" mass="51374">MTNASSAEYYAKHKWSILAVLIFMPFMATLDGTIVNVALPVMVKDLHTDMESIQLVVIVYLIAVVATILLFGRLGDIKGKGRLFLFGTLLFTAGSLLAGLSHSLPALIVSRAVEGVGGAAALANNQGIITEVFPAGQRGRALGISGVAVALGTMLGPPIGGLIVSALNWNYIFLINVPVGIIGFLLGLRLLPRGKKIKEAVDYRGAAFLAAAVILFFYALLTGQSSGYSHPRVFLSFAGSAVLFLLFIFLEKRNRQPVVELSLFKNPLFTISIVCVLIQFFAMSGISIIQPFYIEDVLKISPGQTGLIMMSFPIAMGIMSPLAGYISDKAGAAKITLIGLIIMTLGLYLLSTMTASEPVGKLILFLCIVGLGAGIFSAPNTSLIMSTAPKDKLGITGSINAFTRNFGSVTGISLLTTLLYALMSSKAGFQVKGFVAGRPDLFVYGMQNVYRLGTAVLCISVVLTAIRLFQDRRERVLKIQK</sequence>
<proteinExistence type="inferred from homology"/>
<feature type="transmembrane region" description="Helical" evidence="8">
    <location>
        <begin position="271"/>
        <end position="294"/>
    </location>
</feature>
<dbReference type="CDD" id="cd17321">
    <property type="entry name" value="MFS_MMR_MDR_like"/>
    <property type="match status" value="1"/>
</dbReference>
<evidence type="ECO:0000259" key="9">
    <source>
        <dbReference type="PROSITE" id="PS50850"/>
    </source>
</evidence>
<feature type="domain" description="Major facilitator superfamily (MFS) profile" evidence="9">
    <location>
        <begin position="17"/>
        <end position="472"/>
    </location>
</feature>
<keyword evidence="5 8" id="KW-0812">Transmembrane</keyword>
<dbReference type="PANTHER" id="PTHR42718">
    <property type="entry name" value="MAJOR FACILITATOR SUPERFAMILY MULTIDRUG TRANSPORTER MFSC"/>
    <property type="match status" value="1"/>
</dbReference>
<dbReference type="Gene3D" id="1.20.1250.20">
    <property type="entry name" value="MFS general substrate transporter like domains"/>
    <property type="match status" value="1"/>
</dbReference>